<sequence length="289" mass="32278">MSMLTLHSLSAFLDFYLSFLTSPVFTIPSSAGYPLGLSLWAEVPTSIQVYFGFSFVSAVSVSIVLLFEGRYFVLRNGANEKRSRLRKLNIILLYALSFTFFLPSFLNIPDQNSGKLDLLKTIPCFPPDLLKRPGFFVLAVDATICVFCVSFMASILMIQGLFFAISIAWQLSHSSAKSKTVNKMQKQLMMALGIQVTIPISMFFVPTSVLVILVWRNQYNAAATNISVVMVAMHGVVSTITMLIVHRPYRDATLDILHRFVFRKQRQLSNGSKIWVTVAGQHVLKSVAS</sequence>
<dbReference type="Pfam" id="PF10318">
    <property type="entry name" value="7TM_GPCR_Srh"/>
    <property type="match status" value="1"/>
</dbReference>
<reference evidence="3" key="1">
    <citation type="submission" date="2011-07" db="EMBL/GenBank/DDBJ databases">
        <authorList>
            <consortium name="Caenorhabditis brenneri Sequencing and Analysis Consortium"/>
            <person name="Wilson R.K."/>
        </authorList>
    </citation>
    <scope>NUCLEOTIDE SEQUENCE [LARGE SCALE GENOMIC DNA]</scope>
    <source>
        <strain evidence="3">PB2801</strain>
    </source>
</reference>
<organism evidence="3">
    <name type="scientific">Caenorhabditis brenneri</name>
    <name type="common">Nematode worm</name>
    <dbReference type="NCBI Taxonomy" id="135651"/>
    <lineage>
        <taxon>Eukaryota</taxon>
        <taxon>Metazoa</taxon>
        <taxon>Ecdysozoa</taxon>
        <taxon>Nematoda</taxon>
        <taxon>Chromadorea</taxon>
        <taxon>Rhabditida</taxon>
        <taxon>Rhabditina</taxon>
        <taxon>Rhabditomorpha</taxon>
        <taxon>Rhabditoidea</taxon>
        <taxon>Rhabditidae</taxon>
        <taxon>Peloderinae</taxon>
        <taxon>Caenorhabditis</taxon>
    </lineage>
</organism>
<gene>
    <name evidence="2" type="ORF">CAEBREN_14792</name>
</gene>
<dbReference type="Proteomes" id="UP000008068">
    <property type="component" value="Unassembled WGS sequence"/>
</dbReference>
<keyword evidence="1" id="KW-0812">Transmembrane</keyword>
<evidence type="ECO:0008006" key="4">
    <source>
        <dbReference type="Google" id="ProtNLM"/>
    </source>
</evidence>
<dbReference type="InterPro" id="IPR053220">
    <property type="entry name" value="Nematode_rcpt-like_serp_H"/>
</dbReference>
<dbReference type="eggNOG" id="ENOG502SY7B">
    <property type="taxonomic scope" value="Eukaryota"/>
</dbReference>
<dbReference type="EMBL" id="GL379850">
    <property type="protein sequence ID" value="EGT55315.1"/>
    <property type="molecule type" value="Genomic_DNA"/>
</dbReference>
<feature type="transmembrane region" description="Helical" evidence="1">
    <location>
        <begin position="135"/>
        <end position="168"/>
    </location>
</feature>
<dbReference type="SUPFAM" id="SSF81321">
    <property type="entry name" value="Family A G protein-coupled receptor-like"/>
    <property type="match status" value="1"/>
</dbReference>
<feature type="transmembrane region" description="Helical" evidence="1">
    <location>
        <begin position="188"/>
        <end position="215"/>
    </location>
</feature>
<dbReference type="OrthoDB" id="10407129at2759"/>
<dbReference type="PANTHER" id="PTHR22941:SF36">
    <property type="entry name" value="SERPENTINE RECEPTOR, CLASS H"/>
    <property type="match status" value="1"/>
</dbReference>
<protein>
    <recommendedName>
        <fullName evidence="4">Serpentine Receptor, class H</fullName>
    </recommendedName>
</protein>
<dbReference type="InterPro" id="IPR019422">
    <property type="entry name" value="7TM_GPCR_serpentine_rcpt_Srh"/>
</dbReference>
<dbReference type="InParanoid" id="G0N8A6"/>
<keyword evidence="1" id="KW-1133">Transmembrane helix</keyword>
<evidence type="ECO:0000313" key="3">
    <source>
        <dbReference type="Proteomes" id="UP000008068"/>
    </source>
</evidence>
<evidence type="ECO:0000313" key="2">
    <source>
        <dbReference type="EMBL" id="EGT55315.1"/>
    </source>
</evidence>
<name>G0N8A6_CAEBE</name>
<keyword evidence="1" id="KW-0472">Membrane</keyword>
<dbReference type="PANTHER" id="PTHR22941">
    <property type="entry name" value="SERPENTINE RECEPTOR"/>
    <property type="match status" value="1"/>
</dbReference>
<proteinExistence type="predicted"/>
<feature type="transmembrane region" description="Helical" evidence="1">
    <location>
        <begin position="221"/>
        <end position="245"/>
    </location>
</feature>
<dbReference type="OMA" id="VIFKTPK"/>
<feature type="transmembrane region" description="Helical" evidence="1">
    <location>
        <begin position="88"/>
        <end position="106"/>
    </location>
</feature>
<feature type="transmembrane region" description="Helical" evidence="1">
    <location>
        <begin position="47"/>
        <end position="67"/>
    </location>
</feature>
<evidence type="ECO:0000256" key="1">
    <source>
        <dbReference type="SAM" id="Phobius"/>
    </source>
</evidence>
<accession>G0N8A6</accession>
<dbReference type="AlphaFoldDB" id="G0N8A6"/>
<dbReference type="HOGENOM" id="CLU_042960_1_0_1"/>
<dbReference type="Gene3D" id="1.20.1070.10">
    <property type="entry name" value="Rhodopsin 7-helix transmembrane proteins"/>
    <property type="match status" value="1"/>
</dbReference>
<keyword evidence="3" id="KW-1185">Reference proteome</keyword>